<dbReference type="AlphaFoldDB" id="A0A1E4TIS2"/>
<proteinExistence type="predicted"/>
<dbReference type="Proteomes" id="UP000095023">
    <property type="component" value="Unassembled WGS sequence"/>
</dbReference>
<evidence type="ECO:0000256" key="2">
    <source>
        <dbReference type="SAM" id="SignalP"/>
    </source>
</evidence>
<reference evidence="4" key="1">
    <citation type="submission" date="2016-02" db="EMBL/GenBank/DDBJ databases">
        <title>Comparative genomics of biotechnologically important yeasts.</title>
        <authorList>
            <consortium name="DOE Joint Genome Institute"/>
            <person name="Riley R."/>
            <person name="Haridas S."/>
            <person name="Wolfe K.H."/>
            <person name="Lopes M.R."/>
            <person name="Hittinger C.T."/>
            <person name="Goker M."/>
            <person name="Salamov A."/>
            <person name="Wisecaver J."/>
            <person name="Long T.M."/>
            <person name="Aerts A.L."/>
            <person name="Barry K."/>
            <person name="Choi C."/>
            <person name="Clum A."/>
            <person name="Coughlan A.Y."/>
            <person name="Deshpande S."/>
            <person name="Douglass A.P."/>
            <person name="Hanson S.J."/>
            <person name="Klenk H.-P."/>
            <person name="Labutti K."/>
            <person name="Lapidus A."/>
            <person name="Lindquist E."/>
            <person name="Lipzen A."/>
            <person name="Meier-Kolthoff J.P."/>
            <person name="Ohm R.A."/>
            <person name="Otillar R.P."/>
            <person name="Pangilinan J."/>
            <person name="Peng Y."/>
            <person name="Rokas A."/>
            <person name="Rosa C.A."/>
            <person name="Scheuner C."/>
            <person name="Sibirny A.A."/>
            <person name="Slot J.C."/>
            <person name="Stielow J.B."/>
            <person name="Sun H."/>
            <person name="Kurtzman C.P."/>
            <person name="Blackwell M."/>
            <person name="Jeffries T.W."/>
            <person name="Grigoriev I.V."/>
        </authorList>
    </citation>
    <scope>NUCLEOTIDE SEQUENCE [LARGE SCALE GENOMIC DNA]</scope>
    <source>
        <strain evidence="4">NRRL Y-17796</strain>
    </source>
</reference>
<evidence type="ECO:0000256" key="1">
    <source>
        <dbReference type="SAM" id="MobiDB-lite"/>
    </source>
</evidence>
<keyword evidence="4" id="KW-1185">Reference proteome</keyword>
<gene>
    <name evidence="3" type="ORF">CANCADRAFT_29968</name>
</gene>
<feature type="signal peptide" evidence="2">
    <location>
        <begin position="1"/>
        <end position="19"/>
    </location>
</feature>
<accession>A0A1E4TIS2</accession>
<name>A0A1E4TIS2_9ASCO</name>
<feature type="compositionally biased region" description="Basic and acidic residues" evidence="1">
    <location>
        <begin position="223"/>
        <end position="242"/>
    </location>
</feature>
<organism evidence="3 4">
    <name type="scientific">Tortispora caseinolytica NRRL Y-17796</name>
    <dbReference type="NCBI Taxonomy" id="767744"/>
    <lineage>
        <taxon>Eukaryota</taxon>
        <taxon>Fungi</taxon>
        <taxon>Dikarya</taxon>
        <taxon>Ascomycota</taxon>
        <taxon>Saccharomycotina</taxon>
        <taxon>Trigonopsidomycetes</taxon>
        <taxon>Trigonopsidales</taxon>
        <taxon>Trigonopsidaceae</taxon>
        <taxon>Tortispora</taxon>
    </lineage>
</organism>
<sequence>MHSFFLLFPALAAAASTYGAESHAKSAADASAEVAKGLRSAGASKNPTAASASGSASTSDFVIIDMMGARFMSAGNLTGSEAFAPATGSNGECTISINGQALEVIRRTVELTELVGHNVSLLQIPREIDSRTLDWSEECFSTAQIVSPIAKQSPAHQEAKPHAAGTKEAAKPMPNKKPEVKSAAKLENKPEPKGAEAPQPQQNFNEQGKPQAAGNSNIPAVSDSRKQSDSHADANAHADAHAAAHATAQSSDNRRPFSRPGAAGLEGHNSGAISGHSDVHGVPQSNNNGRPEFAGTERPGFNRVENSASAKAEAHAEAKAHAAASAQQGQGKAEAYAKASAAANAKANDDASASGSNARPQGRPSFPVHQSGSGSSRGSAKSNTNANSNGKPVQFGQGSQEKAHAQASGNAHASGNGKAQTNANANANAQAQAQRKSDNHAGQGFRQQGQAEAQRAREAAISQQAREAAFAQQKARSQAQAQAKAEQERLAHAQAQQSANQRACQGCGRMGCNGNGCGQGQCQGCGQAGCTGCNQRQTTYVIPGNYGQNQNRGCNYGCRGPCKH</sequence>
<dbReference type="EMBL" id="KV453841">
    <property type="protein sequence ID" value="ODV91578.1"/>
    <property type="molecule type" value="Genomic_DNA"/>
</dbReference>
<feature type="compositionally biased region" description="Low complexity" evidence="1">
    <location>
        <begin position="321"/>
        <end position="358"/>
    </location>
</feature>
<feature type="compositionally biased region" description="Basic and acidic residues" evidence="1">
    <location>
        <begin position="176"/>
        <end position="194"/>
    </location>
</feature>
<feature type="region of interest" description="Disordered" evidence="1">
    <location>
        <begin position="150"/>
        <end position="494"/>
    </location>
</feature>
<evidence type="ECO:0000313" key="3">
    <source>
        <dbReference type="EMBL" id="ODV91578.1"/>
    </source>
</evidence>
<feature type="chain" id="PRO_5009163249" evidence="2">
    <location>
        <begin position="20"/>
        <end position="564"/>
    </location>
</feature>
<feature type="compositionally biased region" description="Polar residues" evidence="1">
    <location>
        <begin position="380"/>
        <end position="400"/>
    </location>
</feature>
<keyword evidence="2" id="KW-0732">Signal</keyword>
<protein>
    <submittedName>
        <fullName evidence="3">Uncharacterized protein</fullName>
    </submittedName>
</protein>
<feature type="compositionally biased region" description="Polar residues" evidence="1">
    <location>
        <begin position="199"/>
        <end position="219"/>
    </location>
</feature>
<evidence type="ECO:0000313" key="4">
    <source>
        <dbReference type="Proteomes" id="UP000095023"/>
    </source>
</evidence>
<feature type="compositionally biased region" description="Low complexity" evidence="1">
    <location>
        <begin position="419"/>
        <end position="434"/>
    </location>
</feature>
<feature type="compositionally biased region" description="Low complexity" evidence="1">
    <location>
        <begin position="441"/>
        <end position="484"/>
    </location>
</feature>